<accession>K6UUJ6</accession>
<dbReference type="InterPro" id="IPR013767">
    <property type="entry name" value="PAS_fold"/>
</dbReference>
<dbReference type="PROSITE" id="PS50883">
    <property type="entry name" value="EAL"/>
    <property type="match status" value="1"/>
</dbReference>
<reference evidence="6 7" key="1">
    <citation type="journal article" date="2012" name="J. Bacteriol.">
        <title>Complete genome sequence of the B12-producing Shimwellia blattae strain DSM 4481, isolated from a cockroach.</title>
        <authorList>
            <person name="Brzuszkiewicz E."/>
            <person name="Waschkowitz T."/>
            <person name="Wiezer A."/>
            <person name="Daniel R."/>
        </authorList>
    </citation>
    <scope>NUCLEOTIDE SEQUENCE [LARGE SCALE GENOMIC DNA]</scope>
    <source>
        <strain evidence="7">ATCC 29907 / DSM 4481 / JCM 1650 / NBRC 105725 / CDC 9005-74</strain>
    </source>
</reference>
<dbReference type="PATRIC" id="fig|630626.3.peg.1582"/>
<name>I2B877_SHIBC</name>
<dbReference type="PANTHER" id="PTHR44757:SF11">
    <property type="entry name" value="CYCLIC DI-GMP PHOSPHODIESTERASE PDER"/>
    <property type="match status" value="1"/>
</dbReference>
<feature type="domain" description="EAL" evidence="5">
    <location>
        <begin position="282"/>
        <end position="534"/>
    </location>
</feature>
<evidence type="ECO:0000259" key="4">
    <source>
        <dbReference type="PROSITE" id="PS50112"/>
    </source>
</evidence>
<protein>
    <recommendedName>
        <fullName evidence="1">cyclic-guanylate-specific phosphodiesterase</fullName>
        <ecNumber evidence="1">3.1.4.52</ecNumber>
    </recommendedName>
</protein>
<dbReference type="InterPro" id="IPR000014">
    <property type="entry name" value="PAS"/>
</dbReference>
<dbReference type="Pfam" id="PF00989">
    <property type="entry name" value="PAS"/>
    <property type="match status" value="1"/>
</dbReference>
<dbReference type="eggNOG" id="COG5001">
    <property type="taxonomic scope" value="Bacteria"/>
</dbReference>
<dbReference type="Gene3D" id="3.30.450.20">
    <property type="entry name" value="PAS domain"/>
    <property type="match status" value="1"/>
</dbReference>
<dbReference type="HOGENOM" id="CLU_000445_70_20_6"/>
<evidence type="ECO:0000259" key="5">
    <source>
        <dbReference type="PROSITE" id="PS50883"/>
    </source>
</evidence>
<proteinExistence type="predicted"/>
<dbReference type="SUPFAM" id="SSF141868">
    <property type="entry name" value="EAL domain-like"/>
    <property type="match status" value="1"/>
</dbReference>
<dbReference type="SUPFAM" id="SSF55785">
    <property type="entry name" value="PYP-like sensor domain (PAS domain)"/>
    <property type="match status" value="1"/>
</dbReference>
<evidence type="ECO:0000256" key="1">
    <source>
        <dbReference type="ARBA" id="ARBA00012282"/>
    </source>
</evidence>
<dbReference type="OrthoDB" id="9804951at2"/>
<dbReference type="STRING" id="630626.EBL_c16370"/>
<keyword evidence="7" id="KW-1185">Reference proteome</keyword>
<keyword evidence="2" id="KW-0973">c-di-GMP</keyword>
<dbReference type="PANTHER" id="PTHR44757">
    <property type="entry name" value="DIGUANYLATE CYCLASE DGCP"/>
    <property type="match status" value="1"/>
</dbReference>
<evidence type="ECO:0000256" key="3">
    <source>
        <dbReference type="ARBA" id="ARBA00034290"/>
    </source>
</evidence>
<feature type="domain" description="PAS" evidence="4">
    <location>
        <begin position="7"/>
        <end position="60"/>
    </location>
</feature>
<dbReference type="Pfam" id="PF00563">
    <property type="entry name" value="EAL"/>
    <property type="match status" value="1"/>
</dbReference>
<evidence type="ECO:0000256" key="2">
    <source>
        <dbReference type="ARBA" id="ARBA00022636"/>
    </source>
</evidence>
<dbReference type="SMART" id="SM00091">
    <property type="entry name" value="PAS"/>
    <property type="match status" value="1"/>
</dbReference>
<dbReference type="InterPro" id="IPR035965">
    <property type="entry name" value="PAS-like_dom_sf"/>
</dbReference>
<dbReference type="AlphaFoldDB" id="I2B877"/>
<dbReference type="FunFam" id="3.20.20.450:FF:000001">
    <property type="entry name" value="Cyclic di-GMP phosphodiesterase yahA"/>
    <property type="match status" value="1"/>
</dbReference>
<dbReference type="SMART" id="SM00052">
    <property type="entry name" value="EAL"/>
    <property type="match status" value="1"/>
</dbReference>
<sequence>MKGLSAALSLFEQLPENGENAILILDHHGNIQRFNKICEEVTGLTESDVIGQNAFRLFMHRQASSGVWATIHGFRYQDGALNTEVRVQTAHRQHQILFRTTFIHHPDGQPESYLVCSGMEITDKRSITTTALQSTPVNCAPLLPQVVSRHIQHIMMQSASKQVALMVVEIAAPDDAMARIKSRINRLLLSGQQMILTHHGQMWLSCVPASARRLTVLAKRILNLDLPDNKSIVAVGMAIAPFHGRDSLRLIRNASAALDTARRSSNRHCLYSPDINAQVFDYLWLDNYLARALPSSELEIHYQPKINADGSVSDVEALLRWRSPGRGMISPAKFIHFAESTGQIIAIGRWVMEQALQQAARWRDNGIHLRVAVNLSPLQLCDGELFLAHKARLRQLNFSRSPLDIELTESCLAPDQHQARTMIRAFRHLGARIHLDDFGTGYSSLSQLVHFPINAVKLDKSFVRDVHRYPSTQSLVQAIVAMAHVLEMEIIAEGVETPEEDNFITACGIEQRQGFLFARPMPAEDLERWLEDNTRRGKSRPSPLPMMA</sequence>
<dbReference type="InterPro" id="IPR035919">
    <property type="entry name" value="EAL_sf"/>
</dbReference>
<dbReference type="Proteomes" id="UP000001955">
    <property type="component" value="Chromosome"/>
</dbReference>
<dbReference type="Gene3D" id="3.20.20.450">
    <property type="entry name" value="EAL domain"/>
    <property type="match status" value="1"/>
</dbReference>
<dbReference type="EC" id="3.1.4.52" evidence="1"/>
<dbReference type="GO" id="GO:0071111">
    <property type="term" value="F:cyclic-guanylate-specific phosphodiesterase activity"/>
    <property type="evidence" value="ECO:0007669"/>
    <property type="project" value="UniProtKB-EC"/>
</dbReference>
<dbReference type="InterPro" id="IPR052155">
    <property type="entry name" value="Biofilm_reg_signaling"/>
</dbReference>
<dbReference type="CDD" id="cd01948">
    <property type="entry name" value="EAL"/>
    <property type="match status" value="1"/>
</dbReference>
<dbReference type="KEGG" id="ebt:EBL_c16370"/>
<dbReference type="GO" id="GO:0006355">
    <property type="term" value="P:regulation of DNA-templated transcription"/>
    <property type="evidence" value="ECO:0007669"/>
    <property type="project" value="InterPro"/>
</dbReference>
<dbReference type="RefSeq" id="WP_002443127.1">
    <property type="nucleotide sequence ID" value="NC_017910.1"/>
</dbReference>
<gene>
    <name evidence="6" type="ordered locus">EBL_c16370</name>
</gene>
<accession>I2B877</accession>
<evidence type="ECO:0000313" key="7">
    <source>
        <dbReference type="Proteomes" id="UP000001955"/>
    </source>
</evidence>
<organism evidence="6 7">
    <name type="scientific">Shimwellia blattae (strain ATCC 29907 / DSM 4481 / JCM 1650 / NBRC 105725 / CDC 9005-74)</name>
    <name type="common">Escherichia blattae</name>
    <dbReference type="NCBI Taxonomy" id="630626"/>
    <lineage>
        <taxon>Bacteria</taxon>
        <taxon>Pseudomonadati</taxon>
        <taxon>Pseudomonadota</taxon>
        <taxon>Gammaproteobacteria</taxon>
        <taxon>Enterobacterales</taxon>
        <taxon>Enterobacteriaceae</taxon>
        <taxon>Shimwellia</taxon>
    </lineage>
</organism>
<dbReference type="CDD" id="cd00130">
    <property type="entry name" value="PAS"/>
    <property type="match status" value="1"/>
</dbReference>
<comment type="catalytic activity">
    <reaction evidence="3">
        <text>3',3'-c-di-GMP + H2O = 5'-phosphoguanylyl(3'-&gt;5')guanosine + H(+)</text>
        <dbReference type="Rhea" id="RHEA:24902"/>
        <dbReference type="ChEBI" id="CHEBI:15377"/>
        <dbReference type="ChEBI" id="CHEBI:15378"/>
        <dbReference type="ChEBI" id="CHEBI:58754"/>
        <dbReference type="ChEBI" id="CHEBI:58805"/>
        <dbReference type="EC" id="3.1.4.52"/>
    </reaction>
</comment>
<dbReference type="PROSITE" id="PS50112">
    <property type="entry name" value="PAS"/>
    <property type="match status" value="1"/>
</dbReference>
<dbReference type="NCBIfam" id="TIGR00229">
    <property type="entry name" value="sensory_box"/>
    <property type="match status" value="1"/>
</dbReference>
<dbReference type="EMBL" id="CP001560">
    <property type="protein sequence ID" value="AFJ46731.1"/>
    <property type="molecule type" value="Genomic_DNA"/>
</dbReference>
<dbReference type="InterPro" id="IPR001633">
    <property type="entry name" value="EAL_dom"/>
</dbReference>
<evidence type="ECO:0000313" key="6">
    <source>
        <dbReference type="EMBL" id="AFJ46731.1"/>
    </source>
</evidence>